<accession>A0ACD5ZCM2</accession>
<reference evidence="1" key="2">
    <citation type="submission" date="2025-09" db="UniProtKB">
        <authorList>
            <consortium name="EnsemblPlants"/>
        </authorList>
    </citation>
    <scope>IDENTIFICATION</scope>
</reference>
<name>A0ACD5ZCM2_AVESA</name>
<dbReference type="Proteomes" id="UP001732700">
    <property type="component" value="Chromosome 6C"/>
</dbReference>
<dbReference type="EnsemblPlants" id="AVESA.00010b.r2.6CG1133500.1">
    <property type="protein sequence ID" value="AVESA.00010b.r2.6CG1133500.1.CDS"/>
    <property type="gene ID" value="AVESA.00010b.r2.6CG1133500"/>
</dbReference>
<proteinExistence type="predicted"/>
<evidence type="ECO:0000313" key="1">
    <source>
        <dbReference type="EnsemblPlants" id="AVESA.00010b.r2.6CG1133500.1.CDS"/>
    </source>
</evidence>
<sequence length="627" mass="70346">MRSARPRRRKPPPSPRRHHGRSPAPPHSLGMKKEEHPHCRPCGASFARPHRLVGRSASFTPIVSSSSKATTLDLDPLFSPPTCELYPAQISSVAAATGRLPHQRLRRPCSSFRSRQTGFLHRSLTDRYFRSRLQMEGYSPLRELRPPGTNEAICVRVCRLWYHRGGTDRGPIKDIHMVITDRQGEAAHAIVPQGFFQAFINSLHEKRVYEFSRFRLIKKLEVLRPVDAEFAIVFTHLTTVGHRDDLIDVFPKRYYSLTPFSCLPSPTPDSGCLIDVLGAITAISDIKFFSIPNRRSPLLKRHVFLKDLSGHELKIVLWGNSALRFNGDTIRALGQTKPTIAIFVGTTVQAYDGNKGLAAGAPCSWYINEDIADINSFLTSPSYVFQPVAHASLPHVISLNSQVGENWPRKTIAQLSAFNLFENQESKFRCSVTISRMASSQQWWYTGCNRCHRMARASMPPYADPHTFTCSDHVCPCTDATLVYWFSVIASDRTGEAEFTLFGSLATQMIGTPIQQVIECNQPDDIPVFNYEHAAEKVRFPPPEVSKILSCKYRFVVSVTEGSFHKMQPSFMVRKVEAVFPRIRRLSSIDTVIPATSWAVVPPAIPPSPSVHDPTAADHVSSTQMKM</sequence>
<organism evidence="1 2">
    <name type="scientific">Avena sativa</name>
    <name type="common">Oat</name>
    <dbReference type="NCBI Taxonomy" id="4498"/>
    <lineage>
        <taxon>Eukaryota</taxon>
        <taxon>Viridiplantae</taxon>
        <taxon>Streptophyta</taxon>
        <taxon>Embryophyta</taxon>
        <taxon>Tracheophyta</taxon>
        <taxon>Spermatophyta</taxon>
        <taxon>Magnoliopsida</taxon>
        <taxon>Liliopsida</taxon>
        <taxon>Poales</taxon>
        <taxon>Poaceae</taxon>
        <taxon>BOP clade</taxon>
        <taxon>Pooideae</taxon>
        <taxon>Poodae</taxon>
        <taxon>Poeae</taxon>
        <taxon>Poeae Chloroplast Group 1 (Aveneae type)</taxon>
        <taxon>Aveninae</taxon>
        <taxon>Avena</taxon>
    </lineage>
</organism>
<reference evidence="1" key="1">
    <citation type="submission" date="2021-05" db="EMBL/GenBank/DDBJ databases">
        <authorList>
            <person name="Scholz U."/>
            <person name="Mascher M."/>
            <person name="Fiebig A."/>
        </authorList>
    </citation>
    <scope>NUCLEOTIDE SEQUENCE [LARGE SCALE GENOMIC DNA]</scope>
</reference>
<keyword evidence="2" id="KW-1185">Reference proteome</keyword>
<protein>
    <submittedName>
        <fullName evidence="1">Uncharacterized protein</fullName>
    </submittedName>
</protein>
<evidence type="ECO:0000313" key="2">
    <source>
        <dbReference type="Proteomes" id="UP001732700"/>
    </source>
</evidence>